<dbReference type="InterPro" id="IPR005467">
    <property type="entry name" value="His_kinase_dom"/>
</dbReference>
<dbReference type="Gene3D" id="3.30.565.10">
    <property type="entry name" value="Histidine kinase-like ATPase, C-terminal domain"/>
    <property type="match status" value="1"/>
</dbReference>
<accession>A0ABR4AP95</accession>
<dbReference type="PROSITE" id="PS50109">
    <property type="entry name" value="HIS_KIN"/>
    <property type="match status" value="1"/>
</dbReference>
<organism evidence="2 3">
    <name type="scientific">Lepraria finkii</name>
    <dbReference type="NCBI Taxonomy" id="1340010"/>
    <lineage>
        <taxon>Eukaryota</taxon>
        <taxon>Fungi</taxon>
        <taxon>Dikarya</taxon>
        <taxon>Ascomycota</taxon>
        <taxon>Pezizomycotina</taxon>
        <taxon>Lecanoromycetes</taxon>
        <taxon>OSLEUM clade</taxon>
        <taxon>Lecanoromycetidae</taxon>
        <taxon>Lecanorales</taxon>
        <taxon>Lecanorineae</taxon>
        <taxon>Stereocaulaceae</taxon>
        <taxon>Lepraria</taxon>
    </lineage>
</organism>
<dbReference type="Pfam" id="PF02518">
    <property type="entry name" value="HATPase_c"/>
    <property type="match status" value="1"/>
</dbReference>
<dbReference type="PANTHER" id="PTHR43065:SF42">
    <property type="entry name" value="TWO-COMPONENT SENSOR PPRA"/>
    <property type="match status" value="1"/>
</dbReference>
<comment type="caution">
    <text evidence="2">The sequence shown here is derived from an EMBL/GenBank/DDBJ whole genome shotgun (WGS) entry which is preliminary data.</text>
</comment>
<dbReference type="SUPFAM" id="SSF55874">
    <property type="entry name" value="ATPase domain of HSP90 chaperone/DNA topoisomerase II/histidine kinase"/>
    <property type="match status" value="1"/>
</dbReference>
<protein>
    <recommendedName>
        <fullName evidence="1">Histidine kinase domain-containing protein</fullName>
    </recommendedName>
</protein>
<feature type="domain" description="Histidine kinase" evidence="1">
    <location>
        <begin position="17"/>
        <end position="79"/>
    </location>
</feature>
<dbReference type="PRINTS" id="PR00344">
    <property type="entry name" value="BCTRLSENSOR"/>
</dbReference>
<dbReference type="Proteomes" id="UP001590951">
    <property type="component" value="Unassembled WGS sequence"/>
</dbReference>
<dbReference type="EMBL" id="JBHFEH010000097">
    <property type="protein sequence ID" value="KAL2047540.1"/>
    <property type="molecule type" value="Genomic_DNA"/>
</dbReference>
<dbReference type="InterPro" id="IPR003594">
    <property type="entry name" value="HATPase_dom"/>
</dbReference>
<gene>
    <name evidence="2" type="ORF">ABVK25_011398</name>
</gene>
<proteinExistence type="predicted"/>
<sequence>MSGLSGHYCVCPWRTPPGMDEATLARAIEPFFSTKGIGKGTGLGLSMAHGLAAQLGGGLTIVSEPGHGTAIELWLPVSLGPLGNGDEARAASTPVRSQGCALLVDDEELVRMSTADMLADLGYETISWFSQRNQARLAEQASLGPGGDPCHQAASKNFNKGIIEQQACV</sequence>
<dbReference type="InterPro" id="IPR004358">
    <property type="entry name" value="Sig_transdc_His_kin-like_C"/>
</dbReference>
<name>A0ABR4AP95_9LECA</name>
<dbReference type="InterPro" id="IPR036890">
    <property type="entry name" value="HATPase_C_sf"/>
</dbReference>
<dbReference type="PANTHER" id="PTHR43065">
    <property type="entry name" value="SENSOR HISTIDINE KINASE"/>
    <property type="match status" value="1"/>
</dbReference>
<reference evidence="2 3" key="1">
    <citation type="submission" date="2024-09" db="EMBL/GenBank/DDBJ databases">
        <title>Rethinking Asexuality: The Enigmatic Case of Functional Sexual Genes in Lepraria (Stereocaulaceae).</title>
        <authorList>
            <person name="Doellman M."/>
            <person name="Sun Y."/>
            <person name="Barcenas-Pena A."/>
            <person name="Lumbsch H.T."/>
            <person name="Grewe F."/>
        </authorList>
    </citation>
    <scope>NUCLEOTIDE SEQUENCE [LARGE SCALE GENOMIC DNA]</scope>
    <source>
        <strain evidence="2 3">Grewe 0041</strain>
    </source>
</reference>
<keyword evidence="3" id="KW-1185">Reference proteome</keyword>
<evidence type="ECO:0000313" key="3">
    <source>
        <dbReference type="Proteomes" id="UP001590951"/>
    </source>
</evidence>
<evidence type="ECO:0000259" key="1">
    <source>
        <dbReference type="PROSITE" id="PS50109"/>
    </source>
</evidence>
<evidence type="ECO:0000313" key="2">
    <source>
        <dbReference type="EMBL" id="KAL2047540.1"/>
    </source>
</evidence>